<organism evidence="2 3">
    <name type="scientific">Fusarium torreyae</name>
    <dbReference type="NCBI Taxonomy" id="1237075"/>
    <lineage>
        <taxon>Eukaryota</taxon>
        <taxon>Fungi</taxon>
        <taxon>Dikarya</taxon>
        <taxon>Ascomycota</taxon>
        <taxon>Pezizomycotina</taxon>
        <taxon>Sordariomycetes</taxon>
        <taxon>Hypocreomycetidae</taxon>
        <taxon>Hypocreales</taxon>
        <taxon>Nectriaceae</taxon>
        <taxon>Fusarium</taxon>
    </lineage>
</organism>
<dbReference type="EMBL" id="JAOQAZ010000046">
    <property type="protein sequence ID" value="KAJ4245460.1"/>
    <property type="molecule type" value="Genomic_DNA"/>
</dbReference>
<sequence>MEERLKGDRHWIERLTPDFAPGCKRLTPAPGYLEALQDDDVTCIDTPITHITEKGVVTADGTEREAGIIILATGFENGCIPYFPTIGKNKKDISQLWKSDGSIGYPQTYFGIMAPDLPNYFFTMQA</sequence>
<keyword evidence="3" id="KW-1185">Reference proteome</keyword>
<dbReference type="Proteomes" id="UP001152049">
    <property type="component" value="Unassembled WGS sequence"/>
</dbReference>
<comment type="similarity">
    <text evidence="1">Belongs to the FAD-binding monooxygenase family.</text>
</comment>
<name>A0A9W8V752_9HYPO</name>
<dbReference type="InterPro" id="IPR051209">
    <property type="entry name" value="FAD-bind_Monooxygenase_sf"/>
</dbReference>
<reference evidence="2" key="1">
    <citation type="submission" date="2022-09" db="EMBL/GenBank/DDBJ databases">
        <title>Fusarium specimens isolated from Avocado Roots.</title>
        <authorList>
            <person name="Stajich J."/>
            <person name="Roper C."/>
            <person name="Heimlech-Rivalta G."/>
        </authorList>
    </citation>
    <scope>NUCLEOTIDE SEQUENCE</scope>
    <source>
        <strain evidence="2">CF00136</strain>
    </source>
</reference>
<evidence type="ECO:0000313" key="3">
    <source>
        <dbReference type="Proteomes" id="UP001152049"/>
    </source>
</evidence>
<evidence type="ECO:0000256" key="1">
    <source>
        <dbReference type="ARBA" id="ARBA00010139"/>
    </source>
</evidence>
<evidence type="ECO:0008006" key="4">
    <source>
        <dbReference type="Google" id="ProtNLM"/>
    </source>
</evidence>
<gene>
    <name evidence="2" type="ORF">NW762_013969</name>
</gene>
<dbReference type="Gene3D" id="3.50.50.60">
    <property type="entry name" value="FAD/NAD(P)-binding domain"/>
    <property type="match status" value="1"/>
</dbReference>
<dbReference type="SUPFAM" id="SSF51905">
    <property type="entry name" value="FAD/NAD(P)-binding domain"/>
    <property type="match status" value="1"/>
</dbReference>
<dbReference type="InterPro" id="IPR036188">
    <property type="entry name" value="FAD/NAD-bd_sf"/>
</dbReference>
<dbReference type="AlphaFoldDB" id="A0A9W8V752"/>
<proteinExistence type="inferred from homology"/>
<comment type="caution">
    <text evidence="2">The sequence shown here is derived from an EMBL/GenBank/DDBJ whole genome shotgun (WGS) entry which is preliminary data.</text>
</comment>
<dbReference type="OrthoDB" id="74360at2759"/>
<accession>A0A9W8V752</accession>
<dbReference type="PANTHER" id="PTHR42877">
    <property type="entry name" value="L-ORNITHINE N(5)-MONOOXYGENASE-RELATED"/>
    <property type="match status" value="1"/>
</dbReference>
<dbReference type="PANTHER" id="PTHR42877:SF4">
    <property type="entry name" value="FAD_NAD(P)-BINDING DOMAIN-CONTAINING PROTEIN-RELATED"/>
    <property type="match status" value="1"/>
</dbReference>
<protein>
    <recommendedName>
        <fullName evidence="4">Monooxygenase</fullName>
    </recommendedName>
</protein>
<evidence type="ECO:0000313" key="2">
    <source>
        <dbReference type="EMBL" id="KAJ4245460.1"/>
    </source>
</evidence>